<dbReference type="Gene3D" id="1.10.287.3510">
    <property type="match status" value="1"/>
</dbReference>
<keyword evidence="4 8" id="KW-0812">Transmembrane</keyword>
<feature type="transmembrane region" description="Helical" evidence="8">
    <location>
        <begin position="76"/>
        <end position="97"/>
    </location>
</feature>
<reference evidence="9" key="1">
    <citation type="submission" date="2024-02" db="EMBL/GenBank/DDBJ databases">
        <title>Tomenella chthoni gen. nov. sp. nov., a member of the family Jonesiaceae isolated from bat guano.</title>
        <authorList>
            <person name="Miller S.L."/>
            <person name="King J."/>
            <person name="Sankaranarayanan K."/>
            <person name="Lawson P.A."/>
        </authorList>
    </citation>
    <scope>NUCLEOTIDE SEQUENCE</scope>
    <source>
        <strain evidence="9">BS-20</strain>
    </source>
</reference>
<dbReference type="InterPro" id="IPR039428">
    <property type="entry name" value="NUOK/Mnh_C1-like"/>
</dbReference>
<accession>A0AAU7E190</accession>
<organism evidence="9">
    <name type="scientific">Jonesiaceae bacterium BS-20</name>
    <dbReference type="NCBI Taxonomy" id="3120821"/>
    <lineage>
        <taxon>Bacteria</taxon>
        <taxon>Bacillati</taxon>
        <taxon>Actinomycetota</taxon>
        <taxon>Actinomycetes</taxon>
        <taxon>Micrococcales</taxon>
        <taxon>Jonesiaceae</taxon>
    </lineage>
</organism>
<evidence type="ECO:0000256" key="6">
    <source>
        <dbReference type="ARBA" id="ARBA00023136"/>
    </source>
</evidence>
<name>A0AAU7E190_9MICO</name>
<sequence length="223" mass="24354">MIDMSPSLILVLAVGAFVTAGVYLLLERSLTRVLLGFILIGNGVNIMFLIAGGRAGGAPIIGLTDEADMSDPLPQAMVLTAIVITLGLTAFVAAMAYRSWQIHGHDEVQDDLEDRRIARLAAKNLPTVTDADVSDMESNVEDDASEVRDETTDRSQRDTRYPHAALMGDVVLEHPQAGQDFDEQNPDSDDDDDSEADELDDEALNPEHPRSQRNTKRGEDHDE</sequence>
<dbReference type="EMBL" id="CP146203">
    <property type="protein sequence ID" value="XBH23240.1"/>
    <property type="molecule type" value="Genomic_DNA"/>
</dbReference>
<dbReference type="InterPro" id="IPR050601">
    <property type="entry name" value="CPA3_antiporter_subunitC"/>
</dbReference>
<dbReference type="PANTHER" id="PTHR34583">
    <property type="entry name" value="ANTIPORTER SUBUNIT MNHC2-RELATED"/>
    <property type="match status" value="1"/>
</dbReference>
<dbReference type="Pfam" id="PF00420">
    <property type="entry name" value="Oxidored_q2"/>
    <property type="match status" value="1"/>
</dbReference>
<feature type="compositionally biased region" description="Basic and acidic residues" evidence="7">
    <location>
        <begin position="205"/>
        <end position="223"/>
    </location>
</feature>
<dbReference type="NCBIfam" id="NF005929">
    <property type="entry name" value="PRK07946.1"/>
    <property type="match status" value="1"/>
</dbReference>
<feature type="transmembrane region" description="Helical" evidence="8">
    <location>
        <begin position="6"/>
        <end position="26"/>
    </location>
</feature>
<feature type="transmembrane region" description="Helical" evidence="8">
    <location>
        <begin position="33"/>
        <end position="56"/>
    </location>
</feature>
<keyword evidence="6 8" id="KW-0472">Membrane</keyword>
<evidence type="ECO:0000256" key="1">
    <source>
        <dbReference type="ARBA" id="ARBA00004651"/>
    </source>
</evidence>
<evidence type="ECO:0000256" key="5">
    <source>
        <dbReference type="ARBA" id="ARBA00022989"/>
    </source>
</evidence>
<evidence type="ECO:0000256" key="2">
    <source>
        <dbReference type="ARBA" id="ARBA00010388"/>
    </source>
</evidence>
<proteinExistence type="inferred from homology"/>
<comment type="similarity">
    <text evidence="2">Belongs to the CPA3 antiporters (TC 2.A.63) subunit C family.</text>
</comment>
<gene>
    <name evidence="9" type="ORF">V5R04_14535</name>
</gene>
<evidence type="ECO:0000256" key="4">
    <source>
        <dbReference type="ARBA" id="ARBA00022692"/>
    </source>
</evidence>
<dbReference type="AlphaFoldDB" id="A0AAU7E190"/>
<evidence type="ECO:0000256" key="3">
    <source>
        <dbReference type="ARBA" id="ARBA00022475"/>
    </source>
</evidence>
<dbReference type="PANTHER" id="PTHR34583:SF2">
    <property type="entry name" value="ANTIPORTER SUBUNIT MNHC2-RELATED"/>
    <property type="match status" value="1"/>
</dbReference>
<feature type="compositionally biased region" description="Acidic residues" evidence="7">
    <location>
        <begin position="132"/>
        <end position="144"/>
    </location>
</feature>
<evidence type="ECO:0000313" key="9">
    <source>
        <dbReference type="EMBL" id="XBH23240.1"/>
    </source>
</evidence>
<protein>
    <submittedName>
        <fullName evidence="9">Na(+)/H(+) antiporter subunit C</fullName>
    </submittedName>
</protein>
<evidence type="ECO:0000256" key="8">
    <source>
        <dbReference type="SAM" id="Phobius"/>
    </source>
</evidence>
<feature type="compositionally biased region" description="Basic and acidic residues" evidence="7">
    <location>
        <begin position="145"/>
        <end position="161"/>
    </location>
</feature>
<keyword evidence="5 8" id="KW-1133">Transmembrane helix</keyword>
<feature type="region of interest" description="Disordered" evidence="7">
    <location>
        <begin position="129"/>
        <end position="223"/>
    </location>
</feature>
<evidence type="ECO:0000256" key="7">
    <source>
        <dbReference type="SAM" id="MobiDB-lite"/>
    </source>
</evidence>
<dbReference type="GO" id="GO:0005886">
    <property type="term" value="C:plasma membrane"/>
    <property type="evidence" value="ECO:0007669"/>
    <property type="project" value="UniProtKB-SubCell"/>
</dbReference>
<comment type="subcellular location">
    <subcellularLocation>
        <location evidence="1">Cell membrane</location>
        <topology evidence="1">Multi-pass membrane protein</topology>
    </subcellularLocation>
</comment>
<keyword evidence="3" id="KW-1003">Cell membrane</keyword>
<feature type="compositionally biased region" description="Acidic residues" evidence="7">
    <location>
        <begin position="180"/>
        <end position="204"/>
    </location>
</feature>